<keyword evidence="4" id="KW-0472">Membrane</keyword>
<sequence>MTNQRGFTLIELLAVFVLTFVVGSLVFSILTQSLNNYEQSELRSQAQTDVNRLIFQIRNVHQSGSPYTIDQLNPSTIAITPEDDSVSPVQFNGEPFQYDMAVNGSNINGSKTMNPQDVSAYSITVTVRQPSNDRFNPIELESSISRLQPSGGDDSQ</sequence>
<accession>A0ABV2KU70</accession>
<dbReference type="NCBIfam" id="TIGR02532">
    <property type="entry name" value="IV_pilin_GFxxxE"/>
    <property type="match status" value="1"/>
</dbReference>
<organism evidence="5 6">
    <name type="scientific">Alkalibacillus flavidus</name>
    <dbReference type="NCBI Taxonomy" id="546021"/>
    <lineage>
        <taxon>Bacteria</taxon>
        <taxon>Bacillati</taxon>
        <taxon>Bacillota</taxon>
        <taxon>Bacilli</taxon>
        <taxon>Bacillales</taxon>
        <taxon>Bacillaceae</taxon>
        <taxon>Alkalibacillus</taxon>
    </lineage>
</organism>
<dbReference type="SUPFAM" id="SSF54523">
    <property type="entry name" value="Pili subunits"/>
    <property type="match status" value="1"/>
</dbReference>
<keyword evidence="4" id="KW-1133">Transmembrane helix</keyword>
<dbReference type="InterPro" id="IPR012902">
    <property type="entry name" value="N_methyl_site"/>
</dbReference>
<proteinExistence type="predicted"/>
<reference evidence="5 6" key="1">
    <citation type="submission" date="2024-06" db="EMBL/GenBank/DDBJ databases">
        <title>Genomic Encyclopedia of Type Strains, Phase IV (KMG-IV): sequencing the most valuable type-strain genomes for metagenomic binning, comparative biology and taxonomic classification.</title>
        <authorList>
            <person name="Goeker M."/>
        </authorList>
    </citation>
    <scope>NUCLEOTIDE SEQUENCE [LARGE SCALE GENOMIC DNA]</scope>
    <source>
        <strain evidence="5 6">DSM 23520</strain>
    </source>
</reference>
<dbReference type="PROSITE" id="PS00409">
    <property type="entry name" value="PROKAR_NTER_METHYL"/>
    <property type="match status" value="1"/>
</dbReference>
<evidence type="ECO:0000256" key="2">
    <source>
        <dbReference type="ARBA" id="ARBA00023287"/>
    </source>
</evidence>
<dbReference type="InterPro" id="IPR045584">
    <property type="entry name" value="Pilin-like"/>
</dbReference>
<feature type="transmembrane region" description="Helical" evidence="4">
    <location>
        <begin position="12"/>
        <end position="30"/>
    </location>
</feature>
<dbReference type="RefSeq" id="WP_354219720.1">
    <property type="nucleotide sequence ID" value="NZ_JBEPMX010000005.1"/>
</dbReference>
<dbReference type="EMBL" id="JBEPMX010000005">
    <property type="protein sequence ID" value="MET3683127.1"/>
    <property type="molecule type" value="Genomic_DNA"/>
</dbReference>
<evidence type="ECO:0000256" key="4">
    <source>
        <dbReference type="SAM" id="Phobius"/>
    </source>
</evidence>
<keyword evidence="6" id="KW-1185">Reference proteome</keyword>
<evidence type="ECO:0000256" key="1">
    <source>
        <dbReference type="ARBA" id="ARBA00004241"/>
    </source>
</evidence>
<comment type="caution">
    <text evidence="5">The sequence shown here is derived from an EMBL/GenBank/DDBJ whole genome shotgun (WGS) entry which is preliminary data.</text>
</comment>
<feature type="region of interest" description="Disordered" evidence="3">
    <location>
        <begin position="133"/>
        <end position="156"/>
    </location>
</feature>
<name>A0ABV2KU70_9BACI</name>
<protein>
    <submittedName>
        <fullName evidence="5">Type II secretory pathway pseudopilin PulG</fullName>
    </submittedName>
</protein>
<evidence type="ECO:0000313" key="5">
    <source>
        <dbReference type="EMBL" id="MET3683127.1"/>
    </source>
</evidence>
<evidence type="ECO:0000313" key="6">
    <source>
        <dbReference type="Proteomes" id="UP001549167"/>
    </source>
</evidence>
<keyword evidence="4" id="KW-0812">Transmembrane</keyword>
<evidence type="ECO:0000256" key="3">
    <source>
        <dbReference type="SAM" id="MobiDB-lite"/>
    </source>
</evidence>
<comment type="subcellular location">
    <subcellularLocation>
        <location evidence="1">Cell surface</location>
    </subcellularLocation>
</comment>
<dbReference type="Proteomes" id="UP001549167">
    <property type="component" value="Unassembled WGS sequence"/>
</dbReference>
<feature type="compositionally biased region" description="Polar residues" evidence="3">
    <location>
        <begin position="142"/>
        <end position="156"/>
    </location>
</feature>
<gene>
    <name evidence="5" type="ORF">ABID56_001218</name>
</gene>
<dbReference type="Pfam" id="PF07963">
    <property type="entry name" value="N_methyl"/>
    <property type="match status" value="1"/>
</dbReference>
<keyword evidence="2" id="KW-0178">Competence</keyword>